<accession>A0A9D3XP29</accession>
<reference evidence="3" key="1">
    <citation type="submission" date="2021-09" db="EMBL/GenBank/DDBJ databases">
        <title>The genome of Mauremys mutica provides insights into the evolution of semi-aquatic lifestyle.</title>
        <authorList>
            <person name="Gong S."/>
            <person name="Gao Y."/>
        </authorList>
    </citation>
    <scope>NUCLEOTIDE SEQUENCE</scope>
    <source>
        <strain evidence="3">MM-2020</strain>
        <tissue evidence="3">Muscle</tissue>
    </source>
</reference>
<evidence type="ECO:0000313" key="5">
    <source>
        <dbReference type="Proteomes" id="UP000827986"/>
    </source>
</evidence>
<proteinExistence type="predicted"/>
<dbReference type="EMBL" id="JAHDVG010000466">
    <property type="protein sequence ID" value="KAH1183227.1"/>
    <property type="molecule type" value="Genomic_DNA"/>
</dbReference>
<feature type="transmembrane region" description="Helical" evidence="2">
    <location>
        <begin position="12"/>
        <end position="33"/>
    </location>
</feature>
<feature type="region of interest" description="Disordered" evidence="1">
    <location>
        <begin position="106"/>
        <end position="128"/>
    </location>
</feature>
<dbReference type="EMBL" id="JAHDVG010000466">
    <property type="protein sequence ID" value="KAH1183313.1"/>
    <property type="molecule type" value="Genomic_DNA"/>
</dbReference>
<gene>
    <name evidence="3" type="ORF">KIL84_004719</name>
    <name evidence="4" type="ORF">KIL84_004805</name>
</gene>
<organism evidence="3 5">
    <name type="scientific">Mauremys mutica</name>
    <name type="common">yellowpond turtle</name>
    <dbReference type="NCBI Taxonomy" id="74926"/>
    <lineage>
        <taxon>Eukaryota</taxon>
        <taxon>Metazoa</taxon>
        <taxon>Chordata</taxon>
        <taxon>Craniata</taxon>
        <taxon>Vertebrata</taxon>
        <taxon>Euteleostomi</taxon>
        <taxon>Archelosauria</taxon>
        <taxon>Testudinata</taxon>
        <taxon>Testudines</taxon>
        <taxon>Cryptodira</taxon>
        <taxon>Durocryptodira</taxon>
        <taxon>Testudinoidea</taxon>
        <taxon>Geoemydidae</taxon>
        <taxon>Geoemydinae</taxon>
        <taxon>Mauremys</taxon>
    </lineage>
</organism>
<comment type="caution">
    <text evidence="3">The sequence shown here is derived from an EMBL/GenBank/DDBJ whole genome shotgun (WGS) entry which is preliminary data.</text>
</comment>
<keyword evidence="2" id="KW-1133">Transmembrane helix</keyword>
<keyword evidence="2" id="KW-0472">Membrane</keyword>
<name>A0A9D3XP29_9SAUR</name>
<dbReference type="AlphaFoldDB" id="A0A9D3XP29"/>
<dbReference type="Proteomes" id="UP000827986">
    <property type="component" value="Unassembled WGS sequence"/>
</dbReference>
<keyword evidence="2" id="KW-0812">Transmembrane</keyword>
<evidence type="ECO:0000256" key="2">
    <source>
        <dbReference type="SAM" id="Phobius"/>
    </source>
</evidence>
<sequence length="128" mass="14532">MGIFHEKFSPINFFLPTLILIHWFIMTLVGFYADKSLPEHNAVQPHSAHPDAAISGPIIKLSWFSASQGFTHLRGNQLYDSKHKKKPEKIYLKNTIKAKIFSLFLGSDSEPSGDFKEESKRGSDIQIE</sequence>
<keyword evidence="5" id="KW-1185">Reference proteome</keyword>
<evidence type="ECO:0000256" key="1">
    <source>
        <dbReference type="SAM" id="MobiDB-lite"/>
    </source>
</evidence>
<evidence type="ECO:0000313" key="3">
    <source>
        <dbReference type="EMBL" id="KAH1183227.1"/>
    </source>
</evidence>
<protein>
    <submittedName>
        <fullName evidence="3">Uncharacterized protein</fullName>
    </submittedName>
</protein>
<feature type="compositionally biased region" description="Basic and acidic residues" evidence="1">
    <location>
        <begin position="113"/>
        <end position="128"/>
    </location>
</feature>
<evidence type="ECO:0000313" key="4">
    <source>
        <dbReference type="EMBL" id="KAH1183313.1"/>
    </source>
</evidence>